<proteinExistence type="predicted"/>
<accession>A0ABP8EWQ0</accession>
<feature type="transmembrane region" description="Helical" evidence="8">
    <location>
        <begin position="118"/>
        <end position="143"/>
    </location>
</feature>
<feature type="transmembrane region" description="Helical" evidence="8">
    <location>
        <begin position="204"/>
        <end position="223"/>
    </location>
</feature>
<dbReference type="Proteomes" id="UP001499841">
    <property type="component" value="Unassembled WGS sequence"/>
</dbReference>
<feature type="transmembrane region" description="Helical" evidence="8">
    <location>
        <begin position="44"/>
        <end position="67"/>
    </location>
</feature>
<keyword evidence="6" id="KW-0406">Ion transport</keyword>
<evidence type="ECO:0000256" key="7">
    <source>
        <dbReference type="ARBA" id="ARBA00023136"/>
    </source>
</evidence>
<feature type="transmembrane region" description="Helical" evidence="8">
    <location>
        <begin position="235"/>
        <end position="257"/>
    </location>
</feature>
<comment type="subcellular location">
    <subcellularLocation>
        <location evidence="1">Cell membrane</location>
        <topology evidence="1">Multi-pass membrane protein</topology>
    </subcellularLocation>
</comment>
<dbReference type="EMBL" id="BAABBA010000012">
    <property type="protein sequence ID" value="GAA4288232.1"/>
    <property type="molecule type" value="Genomic_DNA"/>
</dbReference>
<evidence type="ECO:0000256" key="4">
    <source>
        <dbReference type="ARBA" id="ARBA00022692"/>
    </source>
</evidence>
<evidence type="ECO:0000256" key="6">
    <source>
        <dbReference type="ARBA" id="ARBA00023065"/>
    </source>
</evidence>
<keyword evidence="5 8" id="KW-1133">Transmembrane helix</keyword>
<keyword evidence="4 8" id="KW-0812">Transmembrane</keyword>
<evidence type="ECO:0000256" key="3">
    <source>
        <dbReference type="ARBA" id="ARBA00022475"/>
    </source>
</evidence>
<gene>
    <name evidence="9" type="ORF">GCM10022262_25920</name>
</gene>
<evidence type="ECO:0000256" key="2">
    <source>
        <dbReference type="ARBA" id="ARBA00022448"/>
    </source>
</evidence>
<feature type="transmembrane region" description="Helical" evidence="8">
    <location>
        <begin position="450"/>
        <end position="472"/>
    </location>
</feature>
<evidence type="ECO:0000313" key="9">
    <source>
        <dbReference type="EMBL" id="GAA4288232.1"/>
    </source>
</evidence>
<dbReference type="PRINTS" id="PR00702">
    <property type="entry name" value="ACRIFLAVINRP"/>
</dbReference>
<feature type="transmembrane region" description="Helical" evidence="8">
    <location>
        <begin position="168"/>
        <end position="192"/>
    </location>
</feature>
<protein>
    <submittedName>
        <fullName evidence="9">Potassium transporter TrkG</fullName>
    </submittedName>
</protein>
<keyword evidence="10" id="KW-1185">Reference proteome</keyword>
<keyword evidence="7 8" id="KW-0472">Membrane</keyword>
<reference evidence="10" key="1">
    <citation type="journal article" date="2019" name="Int. J. Syst. Evol. Microbiol.">
        <title>The Global Catalogue of Microorganisms (GCM) 10K type strain sequencing project: providing services to taxonomists for standard genome sequencing and annotation.</title>
        <authorList>
            <consortium name="The Broad Institute Genomics Platform"/>
            <consortium name="The Broad Institute Genome Sequencing Center for Infectious Disease"/>
            <person name="Wu L."/>
            <person name="Ma J."/>
        </authorList>
    </citation>
    <scope>NUCLEOTIDE SEQUENCE [LARGE SCALE GENOMIC DNA]</scope>
    <source>
        <strain evidence="10">JCM 17459</strain>
    </source>
</reference>
<dbReference type="PANTHER" id="PTHR32024:SF1">
    <property type="entry name" value="KTR SYSTEM POTASSIUM UPTAKE PROTEIN B"/>
    <property type="match status" value="1"/>
</dbReference>
<evidence type="ECO:0000256" key="5">
    <source>
        <dbReference type="ARBA" id="ARBA00022989"/>
    </source>
</evidence>
<dbReference type="Pfam" id="PF02386">
    <property type="entry name" value="TrkH"/>
    <property type="match status" value="1"/>
</dbReference>
<keyword evidence="3" id="KW-1003">Cell membrane</keyword>
<evidence type="ECO:0000256" key="1">
    <source>
        <dbReference type="ARBA" id="ARBA00004651"/>
    </source>
</evidence>
<evidence type="ECO:0000256" key="8">
    <source>
        <dbReference type="SAM" id="Phobius"/>
    </source>
</evidence>
<dbReference type="InterPro" id="IPR001036">
    <property type="entry name" value="Acrflvin-R"/>
</dbReference>
<feature type="transmembrane region" description="Helical" evidence="8">
    <location>
        <begin position="390"/>
        <end position="412"/>
    </location>
</feature>
<dbReference type="PANTHER" id="PTHR32024">
    <property type="entry name" value="TRK SYSTEM POTASSIUM UPTAKE PROTEIN TRKG-RELATED"/>
    <property type="match status" value="1"/>
</dbReference>
<feature type="transmembrane region" description="Helical" evidence="8">
    <location>
        <begin position="269"/>
        <end position="289"/>
    </location>
</feature>
<comment type="caution">
    <text evidence="9">The sequence shown here is derived from an EMBL/GenBank/DDBJ whole genome shotgun (WGS) entry which is preliminary data.</text>
</comment>
<feature type="transmembrane region" description="Helical" evidence="8">
    <location>
        <begin position="342"/>
        <end position="370"/>
    </location>
</feature>
<name>A0ABP8EWQ0_9MICO</name>
<feature type="transmembrane region" description="Helical" evidence="8">
    <location>
        <begin position="87"/>
        <end position="106"/>
    </location>
</feature>
<dbReference type="InterPro" id="IPR003445">
    <property type="entry name" value="Cat_transpt"/>
</dbReference>
<organism evidence="9 10">
    <name type="scientific">Georgenia daeguensis</name>
    <dbReference type="NCBI Taxonomy" id="908355"/>
    <lineage>
        <taxon>Bacteria</taxon>
        <taxon>Bacillati</taxon>
        <taxon>Actinomycetota</taxon>
        <taxon>Actinomycetes</taxon>
        <taxon>Micrococcales</taxon>
        <taxon>Bogoriellaceae</taxon>
        <taxon>Georgenia</taxon>
    </lineage>
</organism>
<keyword evidence="2" id="KW-0813">Transport</keyword>
<sequence>MDETPQALSRPRRRVYRSAVLTYGPSARDRRLFRLPHLRHPAQAVVLSFLVALAAGTVLLMLPVSVADAPPPGPLPAPVSAAGGAPVVEALFTAASAVFVTGLVVVDTATYWSGFGQVVILGLIQVGGLGIMTFASLLGLLTARRLGFRTRMVTGASLGTLSLGDLRAVLLGVARTALAVETAVAAVVAGRLMITYDYAPGRALWHGAFHAISGFNNAGFALYTDNLMGFATDPWICLPVATAVILGGLGFPVVLELVRSYRLPARWSLTTKVVLAGTAVLLVVSTTTITALEWTNPGTLGPLDTPGKLLAGFFTAVVARTAGFNSLDVAAMHTQTWFAHDVFMFIGAGPAGTAGGLKITTFSVLLFIIVTEIRGGTAVNMFGRRLPRSLHREATTIALLAVAVVMTGTWILLITTPFSLDQALFEVISAFATVGLSTGITHLLPDGGQLMLAAIMFAGRVGPITVASALALRTRALLYELPKERPLIG</sequence>
<evidence type="ECO:0000313" key="10">
    <source>
        <dbReference type="Proteomes" id="UP001499841"/>
    </source>
</evidence>